<gene>
    <name evidence="1" type="ORF">VNO80_22089</name>
</gene>
<dbReference type="GO" id="GO:0019185">
    <property type="term" value="C:snRNA-activating protein complex"/>
    <property type="evidence" value="ECO:0007669"/>
    <property type="project" value="TreeGrafter"/>
</dbReference>
<dbReference type="Proteomes" id="UP001374584">
    <property type="component" value="Unassembled WGS sequence"/>
</dbReference>
<name>A0AAN9QRG5_PHACN</name>
<sequence>MNTDWPQMLTQYKLLNQLILVRCKVGFLIMNIDIDYFKLDIDELIGEFTQDESTTLADMKRIWFSRKFSYIYEACPSTNLAFFMQSLYAQCIGYIVGTASLSHRLGGFYCLYCLYETQPFNPSFKVYLSLGELKKIRILVADAKANDIKVVPALVKRMLERNVFLFGSVDLIEGCVAETVNQLQQLQNARIQVAYEKLFESSSIDKYIQMDLGLEVDLNLLKNKSSGYAAAKSVAIQEASSVLDVENIKHIQQDKQLIGDVVEKVANDWHAQKQTFYKQTGLGEDDEYEKELEQLLLDQQPHNEDSNQD</sequence>
<dbReference type="InterPro" id="IPR019188">
    <property type="entry name" value="SNAPC1"/>
</dbReference>
<evidence type="ECO:0000313" key="2">
    <source>
        <dbReference type="Proteomes" id="UP001374584"/>
    </source>
</evidence>
<dbReference type="Pfam" id="PF09808">
    <property type="entry name" value="SNAPC1"/>
    <property type="match status" value="1"/>
</dbReference>
<dbReference type="PANTHER" id="PTHR15131">
    <property type="entry name" value="SMALL NUCLEAR RNA ACTIVATING COMPLEX, POLYPEPTIDE 1"/>
    <property type="match status" value="1"/>
</dbReference>
<dbReference type="GO" id="GO:0042795">
    <property type="term" value="P:snRNA transcription by RNA polymerase II"/>
    <property type="evidence" value="ECO:0007669"/>
    <property type="project" value="TreeGrafter"/>
</dbReference>
<reference evidence="1 2" key="1">
    <citation type="submission" date="2024-01" db="EMBL/GenBank/DDBJ databases">
        <title>The genomes of 5 underutilized Papilionoideae crops provide insights into root nodulation and disease resistanc.</title>
        <authorList>
            <person name="Jiang F."/>
        </authorList>
    </citation>
    <scope>NUCLEOTIDE SEQUENCE [LARGE SCALE GENOMIC DNA]</scope>
    <source>
        <strain evidence="1">JINMINGXINNONG_FW02</strain>
        <tissue evidence="1">Leaves</tissue>
    </source>
</reference>
<dbReference type="GO" id="GO:0042796">
    <property type="term" value="P:snRNA transcription by RNA polymerase III"/>
    <property type="evidence" value="ECO:0007669"/>
    <property type="project" value="TreeGrafter"/>
</dbReference>
<accession>A0AAN9QRG5</accession>
<organism evidence="1 2">
    <name type="scientific">Phaseolus coccineus</name>
    <name type="common">Scarlet runner bean</name>
    <name type="synonym">Phaseolus multiflorus</name>
    <dbReference type="NCBI Taxonomy" id="3886"/>
    <lineage>
        <taxon>Eukaryota</taxon>
        <taxon>Viridiplantae</taxon>
        <taxon>Streptophyta</taxon>
        <taxon>Embryophyta</taxon>
        <taxon>Tracheophyta</taxon>
        <taxon>Spermatophyta</taxon>
        <taxon>Magnoliopsida</taxon>
        <taxon>eudicotyledons</taxon>
        <taxon>Gunneridae</taxon>
        <taxon>Pentapetalae</taxon>
        <taxon>rosids</taxon>
        <taxon>fabids</taxon>
        <taxon>Fabales</taxon>
        <taxon>Fabaceae</taxon>
        <taxon>Papilionoideae</taxon>
        <taxon>50 kb inversion clade</taxon>
        <taxon>NPAAA clade</taxon>
        <taxon>indigoferoid/millettioid clade</taxon>
        <taxon>Phaseoleae</taxon>
        <taxon>Phaseolus</taxon>
    </lineage>
</organism>
<comment type="caution">
    <text evidence="1">The sequence shown here is derived from an EMBL/GenBank/DDBJ whole genome shotgun (WGS) entry which is preliminary data.</text>
</comment>
<dbReference type="GO" id="GO:0043565">
    <property type="term" value="F:sequence-specific DNA binding"/>
    <property type="evidence" value="ECO:0007669"/>
    <property type="project" value="TreeGrafter"/>
</dbReference>
<dbReference type="EMBL" id="JAYMYR010000008">
    <property type="protein sequence ID" value="KAK7347555.1"/>
    <property type="molecule type" value="Genomic_DNA"/>
</dbReference>
<keyword evidence="2" id="KW-1185">Reference proteome</keyword>
<protein>
    <submittedName>
        <fullName evidence="1">Uncharacterized protein</fullName>
    </submittedName>
</protein>
<dbReference type="PANTHER" id="PTHR15131:SF3">
    <property type="entry name" value="SNRNA-ACTIVATING PROTEIN COMPLEX SUBUNIT 1"/>
    <property type="match status" value="1"/>
</dbReference>
<proteinExistence type="predicted"/>
<evidence type="ECO:0000313" key="1">
    <source>
        <dbReference type="EMBL" id="KAK7347555.1"/>
    </source>
</evidence>
<dbReference type="AlphaFoldDB" id="A0AAN9QRG5"/>